<reference evidence="2" key="1">
    <citation type="journal article" date="2019" name="Int. J. Syst. Evol. Microbiol.">
        <title>The Global Catalogue of Microorganisms (GCM) 10K type strain sequencing project: providing services to taxonomists for standard genome sequencing and annotation.</title>
        <authorList>
            <consortium name="The Broad Institute Genomics Platform"/>
            <consortium name="The Broad Institute Genome Sequencing Center for Infectious Disease"/>
            <person name="Wu L."/>
            <person name="Ma J."/>
        </authorList>
    </citation>
    <scope>NUCLEOTIDE SEQUENCE [LARGE SCALE GENOMIC DNA]</scope>
    <source>
        <strain evidence="2">CGMCC 4.1437</strain>
    </source>
</reference>
<accession>A0ABW0WXN8</accession>
<dbReference type="CDD" id="cd07812">
    <property type="entry name" value="SRPBCC"/>
    <property type="match status" value="1"/>
</dbReference>
<sequence>MGEKTAEVAPLFRSRAEIRISATPDEIYSVISDLPRCGEWSPECQGGSWVSGEPAAVGSVFRGENLRSPDVVAWAPVVRGVWYTHAEVVAAEPGRTFRWAMRDTGGRAQDSVWAFDIAPGTSTGTSSGTDTDAGDSVLVHHFRMGSATEGIRGITAEMDEDAKRRFFAEWGEKVAADLGVTLERIKQVIEKHK</sequence>
<dbReference type="Pfam" id="PF10604">
    <property type="entry name" value="Polyketide_cyc2"/>
    <property type="match status" value="1"/>
</dbReference>
<protein>
    <submittedName>
        <fullName evidence="1">SRPBCC family protein</fullName>
    </submittedName>
</protein>
<organism evidence="1 2">
    <name type="scientific">Kitasatospora misakiensis</name>
    <dbReference type="NCBI Taxonomy" id="67330"/>
    <lineage>
        <taxon>Bacteria</taxon>
        <taxon>Bacillati</taxon>
        <taxon>Actinomycetota</taxon>
        <taxon>Actinomycetes</taxon>
        <taxon>Kitasatosporales</taxon>
        <taxon>Streptomycetaceae</taxon>
        <taxon>Kitasatospora</taxon>
    </lineage>
</organism>
<keyword evidence="2" id="KW-1185">Reference proteome</keyword>
<dbReference type="RefSeq" id="WP_380224661.1">
    <property type="nucleotide sequence ID" value="NZ_JBHSOF010000007.1"/>
</dbReference>
<dbReference type="Gene3D" id="3.30.530.20">
    <property type="match status" value="1"/>
</dbReference>
<dbReference type="InterPro" id="IPR019587">
    <property type="entry name" value="Polyketide_cyclase/dehydratase"/>
</dbReference>
<dbReference type="SUPFAM" id="SSF55961">
    <property type="entry name" value="Bet v1-like"/>
    <property type="match status" value="1"/>
</dbReference>
<evidence type="ECO:0000313" key="1">
    <source>
        <dbReference type="EMBL" id="MFC5663021.1"/>
    </source>
</evidence>
<comment type="caution">
    <text evidence="1">The sequence shown here is derived from an EMBL/GenBank/DDBJ whole genome shotgun (WGS) entry which is preliminary data.</text>
</comment>
<name>A0ABW0WXN8_9ACTN</name>
<proteinExistence type="predicted"/>
<dbReference type="Proteomes" id="UP001595975">
    <property type="component" value="Unassembled WGS sequence"/>
</dbReference>
<dbReference type="InterPro" id="IPR023393">
    <property type="entry name" value="START-like_dom_sf"/>
</dbReference>
<evidence type="ECO:0000313" key="2">
    <source>
        <dbReference type="Proteomes" id="UP001595975"/>
    </source>
</evidence>
<gene>
    <name evidence="1" type="ORF">ACFP3U_08485</name>
</gene>
<dbReference type="EMBL" id="JBHSOF010000007">
    <property type="protein sequence ID" value="MFC5663021.1"/>
    <property type="molecule type" value="Genomic_DNA"/>
</dbReference>